<sequence length="142" mass="16460">MDESGFSHDMPRRYGYSPKGQRCYGQHNWQARGRTNIMGALLEKALLTVCAFTSNINSDIFHAWITQDLLPKVPLNSVMVMDNASFHKRKDIQDAIKNAGFILEYLPVYSPDLNPIEKKWAHAKARRRKERCDVDHLFSFFN</sequence>
<dbReference type="KEGG" id="fsm:CCS41_12530"/>
<dbReference type="InterPro" id="IPR038717">
    <property type="entry name" value="Tc1-like_DDE_dom"/>
</dbReference>
<accession>A0A2U8I7N4</accession>
<dbReference type="PANTHER" id="PTHR46564:SF1">
    <property type="entry name" value="TRANSPOSASE"/>
    <property type="match status" value="1"/>
</dbReference>
<keyword evidence="3" id="KW-1185">Reference proteome</keyword>
<dbReference type="AlphaFoldDB" id="A0A2U8I7N4"/>
<protein>
    <submittedName>
        <fullName evidence="2">Transposase</fullName>
    </submittedName>
</protein>
<dbReference type="GO" id="GO:0003676">
    <property type="term" value="F:nucleic acid binding"/>
    <property type="evidence" value="ECO:0007669"/>
    <property type="project" value="InterPro"/>
</dbReference>
<dbReference type="Gene3D" id="3.30.420.10">
    <property type="entry name" value="Ribonuclease H-like superfamily/Ribonuclease H"/>
    <property type="match status" value="1"/>
</dbReference>
<dbReference type="Pfam" id="PF13358">
    <property type="entry name" value="DDE_3"/>
    <property type="match status" value="1"/>
</dbReference>
<dbReference type="NCBIfam" id="NF033545">
    <property type="entry name" value="transpos_IS630"/>
    <property type="match status" value="1"/>
</dbReference>
<gene>
    <name evidence="2" type="ORF">CCS41_12530</name>
</gene>
<name>A0A2U8I7N4_9GAMM</name>
<dbReference type="InterPro" id="IPR047655">
    <property type="entry name" value="Transpos_IS630-like"/>
</dbReference>
<dbReference type="OrthoDB" id="6659486at2"/>
<dbReference type="PANTHER" id="PTHR46564">
    <property type="entry name" value="TRANSPOSASE"/>
    <property type="match status" value="1"/>
</dbReference>
<evidence type="ECO:0000259" key="1">
    <source>
        <dbReference type="Pfam" id="PF13358"/>
    </source>
</evidence>
<feature type="domain" description="Tc1-like transposase DDE" evidence="1">
    <location>
        <begin position="1"/>
        <end position="131"/>
    </location>
</feature>
<evidence type="ECO:0000313" key="3">
    <source>
        <dbReference type="Proteomes" id="UP000261875"/>
    </source>
</evidence>
<organism evidence="2 3">
    <name type="scientific">Candidatus Fukatsuia symbiotica</name>
    <dbReference type="NCBI Taxonomy" id="1878942"/>
    <lineage>
        <taxon>Bacteria</taxon>
        <taxon>Pseudomonadati</taxon>
        <taxon>Pseudomonadota</taxon>
        <taxon>Gammaproteobacteria</taxon>
        <taxon>Enterobacterales</taxon>
        <taxon>Yersiniaceae</taxon>
        <taxon>Candidatus Fukatsuia</taxon>
    </lineage>
</organism>
<proteinExistence type="predicted"/>
<reference evidence="2 3" key="1">
    <citation type="submission" date="2017-05" db="EMBL/GenBank/DDBJ databases">
        <title>Genome sequence of Candidatus Fukatsuia symbiotica and Candidatus Hamiltonella defensa from Acyrthosiphon pisum strain 5D.</title>
        <authorList>
            <person name="Patel V.A."/>
            <person name="Chevignon G."/>
            <person name="Russell J.A."/>
            <person name="Oliver K.M."/>
        </authorList>
    </citation>
    <scope>NUCLEOTIDE SEQUENCE [LARGE SCALE GENOMIC DNA]</scope>
    <source>
        <strain evidence="2 3">5D</strain>
    </source>
</reference>
<dbReference type="Proteomes" id="UP000261875">
    <property type="component" value="Chromosome"/>
</dbReference>
<dbReference type="EMBL" id="CP021659">
    <property type="protein sequence ID" value="AWK15109.1"/>
    <property type="molecule type" value="Genomic_DNA"/>
</dbReference>
<dbReference type="InterPro" id="IPR036397">
    <property type="entry name" value="RNaseH_sf"/>
</dbReference>
<evidence type="ECO:0000313" key="2">
    <source>
        <dbReference type="EMBL" id="AWK15109.1"/>
    </source>
</evidence>